<evidence type="ECO:0000313" key="5">
    <source>
        <dbReference type="Proteomes" id="UP000812287"/>
    </source>
</evidence>
<dbReference type="AlphaFoldDB" id="A0A9P7W353"/>
<evidence type="ECO:0000256" key="2">
    <source>
        <dbReference type="ARBA" id="ARBA00022553"/>
    </source>
</evidence>
<dbReference type="PANTHER" id="PTHR43439:SF2">
    <property type="entry name" value="ENZYME, PUTATIVE (JCVI)-RELATED"/>
    <property type="match status" value="1"/>
</dbReference>
<dbReference type="Gene3D" id="3.40.50.12780">
    <property type="entry name" value="N-terminal domain of ligase-like"/>
    <property type="match status" value="1"/>
</dbReference>
<evidence type="ECO:0000256" key="1">
    <source>
        <dbReference type="ARBA" id="ARBA00022450"/>
    </source>
</evidence>
<dbReference type="PANTHER" id="PTHR43439">
    <property type="entry name" value="PHENYLACETATE-COENZYME A LIGASE"/>
    <property type="match status" value="1"/>
</dbReference>
<dbReference type="OrthoDB" id="429813at2759"/>
<dbReference type="Proteomes" id="UP000812287">
    <property type="component" value="Unassembled WGS sequence"/>
</dbReference>
<dbReference type="InterPro" id="IPR042099">
    <property type="entry name" value="ANL_N_sf"/>
</dbReference>
<keyword evidence="5" id="KW-1185">Reference proteome</keyword>
<keyword evidence="2" id="KW-0597">Phosphoprotein</keyword>
<keyword evidence="1" id="KW-0596">Phosphopantetheine</keyword>
<dbReference type="Pfam" id="PF00501">
    <property type="entry name" value="AMP-binding"/>
    <property type="match status" value="1"/>
</dbReference>
<sequence length="591" mass="65783">MKTSPGPSLTFIRPPLDGSLTYPEIFDYNAQHSPDHPVFQFYEQDHIQKITWSEVTKAIHAAGRVVRDHVTRTDYMDSAPIVGVLANADSITFLTVVSGIIRAGYTAFPISTRNSPAAIAHLLGSTRCKYLFVNADSAMQEIAHLQDGIKLIPMPTFEDLYLKNDSEPLPYVPDWKQIALIIHSSGSTRLGPSPIAYSHRNYMMHGVWLSYGDMDVCGHVLSAHASAMYHLMGCWTFMVAASDGVTIAVFPPENPPIVPTPQRVLEGIIATNCTIVFCVPHFFETWVHDPAAVEVLTKATVVLFGGAPLAKAAGDSLVAKGVTLCTLFGSTETTFTAKMIPKETPAEGWEWFEASVKLSRHRLLLTLLIQWAHYIDYILLPIEGEENMFYVIIKENPNTGYSPAVFNTTIDGVRANDTKDIFIRHPTNPEMFKCYGRYGMMNLALQWGKDEPYANRHVYFSRLRHCADPLAEKTITTDKRIAVAVMFGQLRIQSGVLVSPAPEHEFDPANEKDLADFRASIWGTVSKANNEAPQHSRISKEMIIITHPSKPFTFTPKGTLRRPAILKAYSREIEAAYEAVDKISLYNIPAP</sequence>
<dbReference type="RefSeq" id="XP_043045055.1">
    <property type="nucleotide sequence ID" value="XM_043176673.1"/>
</dbReference>
<dbReference type="EMBL" id="MU250525">
    <property type="protein sequence ID" value="KAG7451555.1"/>
    <property type="molecule type" value="Genomic_DNA"/>
</dbReference>
<protein>
    <submittedName>
        <fullName evidence="4">Acetyl-CoA synthetase-like protein</fullName>
    </submittedName>
</protein>
<name>A0A9P7W353_9AGAR</name>
<dbReference type="SUPFAM" id="SSF56801">
    <property type="entry name" value="Acetyl-CoA synthetase-like"/>
    <property type="match status" value="1"/>
</dbReference>
<reference evidence="4" key="1">
    <citation type="submission" date="2020-11" db="EMBL/GenBank/DDBJ databases">
        <title>Adaptations for nitrogen fixation in a non-lichenized fungal sporocarp promotes dispersal by wood-feeding termites.</title>
        <authorList>
            <consortium name="DOE Joint Genome Institute"/>
            <person name="Koch R.A."/>
            <person name="Yoon G."/>
            <person name="Arayal U."/>
            <person name="Lail K."/>
            <person name="Amirebrahimi M."/>
            <person name="Labutti K."/>
            <person name="Lipzen A."/>
            <person name="Riley R."/>
            <person name="Barry K."/>
            <person name="Henrissat B."/>
            <person name="Grigoriev I.V."/>
            <person name="Herr J.R."/>
            <person name="Aime M.C."/>
        </authorList>
    </citation>
    <scope>NUCLEOTIDE SEQUENCE</scope>
    <source>
        <strain evidence="4">MCA 3950</strain>
    </source>
</reference>
<comment type="caution">
    <text evidence="4">The sequence shown here is derived from an EMBL/GenBank/DDBJ whole genome shotgun (WGS) entry which is preliminary data.</text>
</comment>
<dbReference type="InterPro" id="IPR000873">
    <property type="entry name" value="AMP-dep_synth/lig_dom"/>
</dbReference>
<dbReference type="GeneID" id="66098960"/>
<organism evidence="4 5">
    <name type="scientific">Guyanagaster necrorhizus</name>
    <dbReference type="NCBI Taxonomy" id="856835"/>
    <lineage>
        <taxon>Eukaryota</taxon>
        <taxon>Fungi</taxon>
        <taxon>Dikarya</taxon>
        <taxon>Basidiomycota</taxon>
        <taxon>Agaricomycotina</taxon>
        <taxon>Agaricomycetes</taxon>
        <taxon>Agaricomycetidae</taxon>
        <taxon>Agaricales</taxon>
        <taxon>Marasmiineae</taxon>
        <taxon>Physalacriaceae</taxon>
        <taxon>Guyanagaster</taxon>
    </lineage>
</organism>
<feature type="domain" description="AMP-dependent synthetase/ligase" evidence="3">
    <location>
        <begin position="26"/>
        <end position="343"/>
    </location>
</feature>
<dbReference type="InterPro" id="IPR051414">
    <property type="entry name" value="Adenylate-forming_Reductase"/>
</dbReference>
<accession>A0A9P7W353</accession>
<evidence type="ECO:0000259" key="3">
    <source>
        <dbReference type="Pfam" id="PF00501"/>
    </source>
</evidence>
<dbReference type="Pfam" id="PF23562">
    <property type="entry name" value="AMP-binding_C_3"/>
    <property type="match status" value="1"/>
</dbReference>
<evidence type="ECO:0000313" key="4">
    <source>
        <dbReference type="EMBL" id="KAG7451555.1"/>
    </source>
</evidence>
<gene>
    <name evidence="4" type="ORF">BT62DRAFT_1000810</name>
</gene>
<proteinExistence type="predicted"/>